<dbReference type="RefSeq" id="WP_221601090.1">
    <property type="nucleotide sequence ID" value="NZ_JAIGNU010000001.1"/>
</dbReference>
<dbReference type="Proteomes" id="UP000782554">
    <property type="component" value="Unassembled WGS sequence"/>
</dbReference>
<comment type="caution">
    <text evidence="1">The sequence shown here is derived from an EMBL/GenBank/DDBJ whole genome shotgun (WGS) entry which is preliminary data.</text>
</comment>
<accession>A0ABS7JSS2</accession>
<organism evidence="1 2">
    <name type="scientific">Qipengyuania mesophila</name>
    <dbReference type="NCBI Taxonomy" id="2867246"/>
    <lineage>
        <taxon>Bacteria</taxon>
        <taxon>Pseudomonadati</taxon>
        <taxon>Pseudomonadota</taxon>
        <taxon>Alphaproteobacteria</taxon>
        <taxon>Sphingomonadales</taxon>
        <taxon>Erythrobacteraceae</taxon>
        <taxon>Qipengyuania</taxon>
    </lineage>
</organism>
<keyword evidence="2" id="KW-1185">Reference proteome</keyword>
<name>A0ABS7JSS2_9SPHN</name>
<sequence length="79" mass="8865">MTRPNLSIGDRLQAEPFKVRRRVLELLDELSAPLPPREIEKALTRSGYTRREAKALTLSLKKLPIIAIGSQPASSKKQD</sequence>
<protein>
    <submittedName>
        <fullName evidence="1">Uncharacterized protein</fullName>
    </submittedName>
</protein>
<evidence type="ECO:0000313" key="2">
    <source>
        <dbReference type="Proteomes" id="UP000782554"/>
    </source>
</evidence>
<dbReference type="EMBL" id="JAIGNU010000001">
    <property type="protein sequence ID" value="MBX7500649.1"/>
    <property type="molecule type" value="Genomic_DNA"/>
</dbReference>
<reference evidence="1 2" key="1">
    <citation type="submission" date="2021-08" db="EMBL/GenBank/DDBJ databases">
        <title>Comparative Genomics Analysis of the Genus Qipengyuania Reveals Extensive Genetic Diversity and Metabolic Versatility, Including the Description of Fifteen Novel Species.</title>
        <authorList>
            <person name="Liu Y."/>
        </authorList>
    </citation>
    <scope>NUCLEOTIDE SEQUENCE [LARGE SCALE GENOMIC DNA]</scope>
    <source>
        <strain evidence="1 2">YG27</strain>
    </source>
</reference>
<gene>
    <name evidence="1" type="ORF">K3181_04265</name>
</gene>
<proteinExistence type="predicted"/>
<evidence type="ECO:0000313" key="1">
    <source>
        <dbReference type="EMBL" id="MBX7500649.1"/>
    </source>
</evidence>